<keyword evidence="4" id="KW-1015">Disulfide bond</keyword>
<name>A0A3B4ZKK3_9TELE</name>
<dbReference type="PANTHER" id="PTHR24100">
    <property type="entry name" value="BUTYROPHILIN"/>
    <property type="match status" value="1"/>
</dbReference>
<dbReference type="GO" id="GO:1903037">
    <property type="term" value="P:regulation of leukocyte cell-cell adhesion"/>
    <property type="evidence" value="ECO:0007669"/>
    <property type="project" value="UniProtKB-ARBA"/>
</dbReference>
<organism evidence="8">
    <name type="scientific">Stegastes partitus</name>
    <name type="common">bicolor damselfish</name>
    <dbReference type="NCBI Taxonomy" id="144197"/>
    <lineage>
        <taxon>Eukaryota</taxon>
        <taxon>Metazoa</taxon>
        <taxon>Chordata</taxon>
        <taxon>Craniata</taxon>
        <taxon>Vertebrata</taxon>
        <taxon>Euteleostomi</taxon>
        <taxon>Actinopterygii</taxon>
        <taxon>Neopterygii</taxon>
        <taxon>Teleostei</taxon>
        <taxon>Neoteleostei</taxon>
        <taxon>Acanthomorphata</taxon>
        <taxon>Ovalentaria</taxon>
        <taxon>Pomacentridae</taxon>
        <taxon>Stegastes</taxon>
    </lineage>
</organism>
<dbReference type="GO" id="GO:0009897">
    <property type="term" value="C:external side of plasma membrane"/>
    <property type="evidence" value="ECO:0007669"/>
    <property type="project" value="TreeGrafter"/>
</dbReference>
<keyword evidence="5" id="KW-0325">Glycoprotein</keyword>
<dbReference type="FunFam" id="2.60.40.10:FF:000142">
    <property type="entry name" value="V-set domain-containing T-cell activation inhibitor 1"/>
    <property type="match status" value="1"/>
</dbReference>
<dbReference type="InterPro" id="IPR003599">
    <property type="entry name" value="Ig_sub"/>
</dbReference>
<evidence type="ECO:0000256" key="5">
    <source>
        <dbReference type="ARBA" id="ARBA00023180"/>
    </source>
</evidence>
<keyword evidence="6" id="KW-0393">Immunoglobulin domain</keyword>
<dbReference type="InterPro" id="IPR036179">
    <property type="entry name" value="Ig-like_dom_sf"/>
</dbReference>
<dbReference type="SUPFAM" id="SSF48726">
    <property type="entry name" value="Immunoglobulin"/>
    <property type="match status" value="2"/>
</dbReference>
<evidence type="ECO:0000256" key="1">
    <source>
        <dbReference type="ARBA" id="ARBA00004370"/>
    </source>
</evidence>
<feature type="domain" description="Ig-like" evidence="7">
    <location>
        <begin position="127"/>
        <end position="225"/>
    </location>
</feature>
<dbReference type="GO" id="GO:0050852">
    <property type="term" value="P:T cell receptor signaling pathway"/>
    <property type="evidence" value="ECO:0007669"/>
    <property type="project" value="TreeGrafter"/>
</dbReference>
<dbReference type="Pfam" id="PF07686">
    <property type="entry name" value="V-set"/>
    <property type="match status" value="1"/>
</dbReference>
<evidence type="ECO:0000256" key="3">
    <source>
        <dbReference type="ARBA" id="ARBA00023136"/>
    </source>
</evidence>
<protein>
    <submittedName>
        <fullName evidence="8">Butyrophilin subfamily 1 member A1-like</fullName>
    </submittedName>
</protein>
<dbReference type="GeneTree" id="ENSGT01050000244843"/>
<dbReference type="InterPro" id="IPR013783">
    <property type="entry name" value="Ig-like_fold"/>
</dbReference>
<keyword evidence="2" id="KW-0732">Signal</keyword>
<dbReference type="GO" id="GO:0005102">
    <property type="term" value="F:signaling receptor binding"/>
    <property type="evidence" value="ECO:0007669"/>
    <property type="project" value="TreeGrafter"/>
</dbReference>
<dbReference type="Gene3D" id="2.60.40.10">
    <property type="entry name" value="Immunoglobulins"/>
    <property type="match status" value="2"/>
</dbReference>
<evidence type="ECO:0000256" key="6">
    <source>
        <dbReference type="ARBA" id="ARBA00023319"/>
    </source>
</evidence>
<dbReference type="PANTHER" id="PTHR24100:SF151">
    <property type="entry name" value="ICOS LIGAND"/>
    <property type="match status" value="1"/>
</dbReference>
<dbReference type="AlphaFoldDB" id="A0A3B4ZKK3"/>
<dbReference type="InterPro" id="IPR053896">
    <property type="entry name" value="BTN3A2-like_Ig-C"/>
</dbReference>
<dbReference type="SMART" id="SM00406">
    <property type="entry name" value="IGv"/>
    <property type="match status" value="1"/>
</dbReference>
<dbReference type="GO" id="GO:0050863">
    <property type="term" value="P:regulation of T cell activation"/>
    <property type="evidence" value="ECO:0007669"/>
    <property type="project" value="UniProtKB-ARBA"/>
</dbReference>
<keyword evidence="3" id="KW-0472">Membrane</keyword>
<dbReference type="PROSITE" id="PS50835">
    <property type="entry name" value="IG_LIKE"/>
    <property type="match status" value="2"/>
</dbReference>
<dbReference type="GO" id="GO:0001817">
    <property type="term" value="P:regulation of cytokine production"/>
    <property type="evidence" value="ECO:0007669"/>
    <property type="project" value="TreeGrafter"/>
</dbReference>
<dbReference type="SMART" id="SM00409">
    <property type="entry name" value="IG"/>
    <property type="match status" value="1"/>
</dbReference>
<proteinExistence type="predicted"/>
<dbReference type="Ensembl" id="ENSSPAT00000002221.1">
    <property type="protein sequence ID" value="ENSSPAP00000002187.1"/>
    <property type="gene ID" value="ENSSPAG00000001666.1"/>
</dbReference>
<dbReference type="InterPro" id="IPR050504">
    <property type="entry name" value="IgSF_BTN/MOG"/>
</dbReference>
<dbReference type="Pfam" id="PF22705">
    <property type="entry name" value="C2-set_3"/>
    <property type="match status" value="1"/>
</dbReference>
<feature type="domain" description="Ig-like" evidence="7">
    <location>
        <begin position="3"/>
        <end position="124"/>
    </location>
</feature>
<sequence length="229" mass="25302">MQPSYRKEFALNVSLICVTKIKMFSYSGEAADQQVLATIGIPGDVTLPCHVQPATDATDEMLEWSRPDLNPRFVHVRRDGEDHLVDQNPSYAGRTSVSVDGLKQGNVSLRLSRLRLSDEGTYRCFSPQSNTDSRVQLVVASLIEITTGGAGVLECKSAGWYPEPEVLWLDGEGKLLSAGPPETVRGPDDFYTVSSRVTVEKRHSNTFTCRVQQNDQHRDAKIHVPGLDS</sequence>
<comment type="subcellular location">
    <subcellularLocation>
        <location evidence="1">Membrane</location>
    </subcellularLocation>
</comment>
<dbReference type="InterPro" id="IPR013106">
    <property type="entry name" value="Ig_V-set"/>
</dbReference>
<evidence type="ECO:0000256" key="2">
    <source>
        <dbReference type="ARBA" id="ARBA00022729"/>
    </source>
</evidence>
<evidence type="ECO:0000313" key="8">
    <source>
        <dbReference type="Ensembl" id="ENSSPAP00000002187.1"/>
    </source>
</evidence>
<evidence type="ECO:0000256" key="4">
    <source>
        <dbReference type="ARBA" id="ARBA00023157"/>
    </source>
</evidence>
<dbReference type="InterPro" id="IPR007110">
    <property type="entry name" value="Ig-like_dom"/>
</dbReference>
<accession>A0A3B4ZKK3</accession>
<evidence type="ECO:0000259" key="7">
    <source>
        <dbReference type="PROSITE" id="PS50835"/>
    </source>
</evidence>
<reference evidence="8" key="1">
    <citation type="submission" date="2023-09" db="UniProtKB">
        <authorList>
            <consortium name="Ensembl"/>
        </authorList>
    </citation>
    <scope>IDENTIFICATION</scope>
</reference>